<keyword evidence="5" id="KW-0067">ATP-binding</keyword>
<dbReference type="SUPFAM" id="SSF52540">
    <property type="entry name" value="P-loop containing nucleoside triphosphate hydrolases"/>
    <property type="match status" value="1"/>
</dbReference>
<dbReference type="InterPro" id="IPR003439">
    <property type="entry name" value="ABC_transporter-like_ATP-bd"/>
</dbReference>
<dbReference type="SUPFAM" id="SSF49785">
    <property type="entry name" value="Galactose-binding domain-like"/>
    <property type="match status" value="1"/>
</dbReference>
<dbReference type="PROSITE" id="PS50893">
    <property type="entry name" value="ABC_TRANSPORTER_2"/>
    <property type="match status" value="1"/>
</dbReference>
<feature type="domain" description="ABC transporter" evidence="7">
    <location>
        <begin position="623"/>
        <end position="851"/>
    </location>
</feature>
<keyword evidence="3" id="KW-0547">Nucleotide-binding</keyword>
<dbReference type="InterPro" id="IPR008979">
    <property type="entry name" value="Galactose-bd-like_sf"/>
</dbReference>
<dbReference type="Pfam" id="PF02129">
    <property type="entry name" value="Peptidase_S15"/>
    <property type="match status" value="1"/>
</dbReference>
<dbReference type="Gene3D" id="3.40.50.300">
    <property type="entry name" value="P-loop containing nucleotide triphosphate hydrolases"/>
    <property type="match status" value="1"/>
</dbReference>
<dbReference type="Gene3D" id="3.40.50.1820">
    <property type="entry name" value="alpha/beta hydrolase"/>
    <property type="match status" value="1"/>
</dbReference>
<evidence type="ECO:0000256" key="6">
    <source>
        <dbReference type="SAM" id="MobiDB-lite"/>
    </source>
</evidence>
<organism evidence="8">
    <name type="scientific">freshwater metagenome</name>
    <dbReference type="NCBI Taxonomy" id="449393"/>
    <lineage>
        <taxon>unclassified sequences</taxon>
        <taxon>metagenomes</taxon>
        <taxon>ecological metagenomes</taxon>
    </lineage>
</organism>
<dbReference type="Pfam" id="PF00005">
    <property type="entry name" value="ABC_tran"/>
    <property type="match status" value="1"/>
</dbReference>
<accession>A0A6J6SW61</accession>
<dbReference type="GO" id="GO:0016887">
    <property type="term" value="F:ATP hydrolysis activity"/>
    <property type="evidence" value="ECO:0007669"/>
    <property type="project" value="InterPro"/>
</dbReference>
<dbReference type="SMART" id="SM00939">
    <property type="entry name" value="PepX_C"/>
    <property type="match status" value="1"/>
</dbReference>
<dbReference type="GO" id="GO:0008239">
    <property type="term" value="F:dipeptidyl-peptidase activity"/>
    <property type="evidence" value="ECO:0007669"/>
    <property type="project" value="InterPro"/>
</dbReference>
<evidence type="ECO:0000259" key="7">
    <source>
        <dbReference type="PROSITE" id="PS50893"/>
    </source>
</evidence>
<dbReference type="InterPro" id="IPR029058">
    <property type="entry name" value="AB_hydrolase_fold"/>
</dbReference>
<dbReference type="SUPFAM" id="SSF53474">
    <property type="entry name" value="alpha/beta-Hydrolases"/>
    <property type="match status" value="1"/>
</dbReference>
<reference evidence="8" key="1">
    <citation type="submission" date="2020-05" db="EMBL/GenBank/DDBJ databases">
        <authorList>
            <person name="Chiriac C."/>
            <person name="Salcher M."/>
            <person name="Ghai R."/>
            <person name="Kavagutti S V."/>
        </authorList>
    </citation>
    <scope>NUCLEOTIDE SEQUENCE</scope>
</reference>
<evidence type="ECO:0000256" key="2">
    <source>
        <dbReference type="ARBA" id="ARBA00022448"/>
    </source>
</evidence>
<gene>
    <name evidence="8" type="ORF">UFOPK2761_01111</name>
</gene>
<name>A0A6J6SW61_9ZZZZ</name>
<dbReference type="EMBL" id="CAEZYQ010000007">
    <property type="protein sequence ID" value="CAB4738887.1"/>
    <property type="molecule type" value="Genomic_DNA"/>
</dbReference>
<dbReference type="Pfam" id="PF08530">
    <property type="entry name" value="PepX_C"/>
    <property type="match status" value="1"/>
</dbReference>
<dbReference type="InterPro" id="IPR000383">
    <property type="entry name" value="Xaa-Pro-like_dom"/>
</dbReference>
<dbReference type="PANTHER" id="PTHR43335">
    <property type="entry name" value="ABC TRANSPORTER, ATP-BINDING PROTEIN"/>
    <property type="match status" value="1"/>
</dbReference>
<dbReference type="AlphaFoldDB" id="A0A6J6SW61"/>
<sequence>MTRPRAALATAAALALGGALLLPGATAAQPLRTQPLPAQPQVDQVLEQSDDQPAAAPTEVTTTEAMVRVGPEPDGQQVRIDTTTYVPAGQGPHPAVLATHGFGGSKADLDALGRRLAAQGYVVLAYSARGFGASGGRIHVADPDFEVADARLLVDELAERDDVLRDGRGDPRVAAVGGSYSGALALMTAATDDRVDTVVAAITWNDLAEAFFPQAARSRGPGPFKQLWASRFFLGSAAQGAATDPVCGRFDREICELFLDASRTGEASDELLGMLAAHSPAPLLGDLRAPTYLVQGLADSLFGTDQSDATAAALTERGTPVAVRWTEGGHDAFATSVLDEAAGLERWLDHYLDPAVDPRGSDAADLPLPPFSYSVPPAPGRERDEPQDFTTPDLPLPTYDDVPLDPEPRPVLNPPGGVPASLTTVPGTGDALVDAVTDAVSTYPLAALPGQSVAFDTEPLDEERVLVGAPRVSLSVTSSAPTSTLFLSLWQVTPDDTAVLTRQLVAPVRIATTPGEARTVDVDLAGGTWRVPAGSRLRVLVTTTDQTYSSPREARADVVAVDRLRLPSVAGTPVGGGSGGPDAEVVGLLVALGVLLAASVLVPLVRRRRRASTPDPALADLPLVVDGLVKTYADGHRAVDDVSWTAGRGQVVGLLGPNGAGKTTTLRMVMGLIRPDSGRVHVLGEQVHPGSPVLARVGALVEGPGFLPHLTGRQNLHAYWAATGRPEEEARFEEVLEVAALGGAVERPVRTYSQGMRQRLGIAQAMLGFPEVLVLDEPTNGLDPPQIAGLRPILQRYAAAGRTVIVSSHLLAEVEMTCSHVVVMHAGRVVVTGTVAELVDSAGTTLLTLGPGSDPDPVADVVRRQPGVSDVEVLPEEEAEGATEPVGPRLVVTSDLPRAEVVRLVAGSGADLVAVSSRRQLEEVFLGVIAEASGTDPDLRQVRAR</sequence>
<keyword evidence="4" id="KW-0378">Hydrolase</keyword>
<protein>
    <submittedName>
        <fullName evidence="8">Unannotated protein</fullName>
    </submittedName>
</protein>
<evidence type="ECO:0000256" key="4">
    <source>
        <dbReference type="ARBA" id="ARBA00022801"/>
    </source>
</evidence>
<keyword evidence="2" id="KW-0813">Transport</keyword>
<dbReference type="GO" id="GO:0005524">
    <property type="term" value="F:ATP binding"/>
    <property type="evidence" value="ECO:0007669"/>
    <property type="project" value="UniProtKB-KW"/>
</dbReference>
<dbReference type="SMART" id="SM00382">
    <property type="entry name" value="AAA"/>
    <property type="match status" value="1"/>
</dbReference>
<evidence type="ECO:0000256" key="5">
    <source>
        <dbReference type="ARBA" id="ARBA00022840"/>
    </source>
</evidence>
<dbReference type="InterPro" id="IPR017871">
    <property type="entry name" value="ABC_transporter-like_CS"/>
</dbReference>
<evidence type="ECO:0000313" key="8">
    <source>
        <dbReference type="EMBL" id="CAB4738887.1"/>
    </source>
</evidence>
<dbReference type="PROSITE" id="PS00211">
    <property type="entry name" value="ABC_TRANSPORTER_1"/>
    <property type="match status" value="1"/>
</dbReference>
<comment type="similarity">
    <text evidence="1">Belongs to the ABC transporter superfamily.</text>
</comment>
<dbReference type="InterPro" id="IPR027417">
    <property type="entry name" value="P-loop_NTPase"/>
</dbReference>
<evidence type="ECO:0000256" key="3">
    <source>
        <dbReference type="ARBA" id="ARBA00022741"/>
    </source>
</evidence>
<dbReference type="InterPro" id="IPR003593">
    <property type="entry name" value="AAA+_ATPase"/>
</dbReference>
<dbReference type="PANTHER" id="PTHR43335:SF4">
    <property type="entry name" value="ABC TRANSPORTER, ATP-BINDING PROTEIN"/>
    <property type="match status" value="1"/>
</dbReference>
<dbReference type="Gene3D" id="2.60.120.260">
    <property type="entry name" value="Galactose-binding domain-like"/>
    <property type="match status" value="1"/>
</dbReference>
<dbReference type="InterPro" id="IPR013736">
    <property type="entry name" value="Xaa-Pro_dipept_C"/>
</dbReference>
<proteinExistence type="inferred from homology"/>
<evidence type="ECO:0000256" key="1">
    <source>
        <dbReference type="ARBA" id="ARBA00005417"/>
    </source>
</evidence>
<feature type="region of interest" description="Disordered" evidence="6">
    <location>
        <begin position="360"/>
        <end position="397"/>
    </location>
</feature>